<dbReference type="GO" id="GO:0005762">
    <property type="term" value="C:mitochondrial large ribosomal subunit"/>
    <property type="evidence" value="ECO:0007669"/>
    <property type="project" value="TreeGrafter"/>
</dbReference>
<evidence type="ECO:0000313" key="2">
    <source>
        <dbReference type="EMBL" id="GAW81762.1"/>
    </source>
</evidence>
<dbReference type="Proteomes" id="UP000195521">
    <property type="component" value="Unassembled WGS sequence"/>
</dbReference>
<keyword evidence="3" id="KW-1185">Reference proteome</keyword>
<dbReference type="OMA" id="CTFEKRK"/>
<dbReference type="GO" id="GO:0003735">
    <property type="term" value="F:structural constituent of ribosome"/>
    <property type="evidence" value="ECO:0007669"/>
    <property type="project" value="InterPro"/>
</dbReference>
<dbReference type="InterPro" id="IPR040008">
    <property type="entry name" value="Ribosomal_mL46"/>
</dbReference>
<dbReference type="PANTHER" id="PTHR13124">
    <property type="entry name" value="39S RIBOSOMAL PROTEIN L46, MITOCHONDRIAL PRECURSOR-RELATED"/>
    <property type="match status" value="1"/>
</dbReference>
<dbReference type="Gene3D" id="3.90.79.10">
    <property type="entry name" value="Nucleoside Triphosphate Pyrophosphohydrolase"/>
    <property type="match status" value="1"/>
</dbReference>
<comment type="caution">
    <text evidence="2">The sequence shown here is derived from an EMBL/GenBank/DDBJ whole genome shotgun (WGS) entry which is preliminary data.</text>
</comment>
<sequence length="364" mass="44327">MKVMKKHAQGFYTLLSKHNVRLFLNEIKYVRYKSDLKWGKKNLINNNAKYVANAAKRLSAVRENGEEEKKIVVHEKYKVQVALCIDRFPLTFVQEKFEKDFEEFKDKWLLKTNNNLNINEEFLHMKYNLSSFQDKKKENNMERSYFDDEINKENKKNKNNKSLDHEESHEKNKEDASSENEDLENLFATEGIQNILNEKEIKKKKKNDRDMDEREKKNDYDYDLKNEYNYRNIKRKPTNFLYLIVKYKRTNKWMFPLIDFRKKFTIRQNLQYICTEHLKCEMPFFIGWCPCTFEKRKFKIPLSFNEIIGRKIFYYRAHYLNHDINLDLSKNEYINDFAWITRSELKDFLSMNKYQVIKDAIPLT</sequence>
<evidence type="ECO:0000313" key="3">
    <source>
        <dbReference type="Proteomes" id="UP000195521"/>
    </source>
</evidence>
<dbReference type="OrthoDB" id="414075at2759"/>
<dbReference type="RefSeq" id="XP_028544351.1">
    <property type="nucleotide sequence ID" value="XM_028688550.1"/>
</dbReference>
<gene>
    <name evidence="2" type="ORF">PGO_112120</name>
</gene>
<accession>A0A1Y1JLR4</accession>
<dbReference type="EMBL" id="BDQF01000012">
    <property type="protein sequence ID" value="GAW81762.1"/>
    <property type="molecule type" value="Genomic_DNA"/>
</dbReference>
<dbReference type="GeneID" id="39748491"/>
<proteinExistence type="predicted"/>
<feature type="region of interest" description="Disordered" evidence="1">
    <location>
        <begin position="145"/>
        <end position="182"/>
    </location>
</feature>
<organism evidence="2 3">
    <name type="scientific">Plasmodium gonderi</name>
    <dbReference type="NCBI Taxonomy" id="77519"/>
    <lineage>
        <taxon>Eukaryota</taxon>
        <taxon>Sar</taxon>
        <taxon>Alveolata</taxon>
        <taxon>Apicomplexa</taxon>
        <taxon>Aconoidasida</taxon>
        <taxon>Haemosporida</taxon>
        <taxon>Plasmodiidae</taxon>
        <taxon>Plasmodium</taxon>
        <taxon>Plasmodium (Plasmodium)</taxon>
    </lineage>
</organism>
<evidence type="ECO:0008006" key="4">
    <source>
        <dbReference type="Google" id="ProtNLM"/>
    </source>
</evidence>
<protein>
    <recommendedName>
        <fullName evidence="4">Mitochondrial ribosomal protein L46</fullName>
    </recommendedName>
</protein>
<feature type="compositionally biased region" description="Basic and acidic residues" evidence="1">
    <location>
        <begin position="145"/>
        <end position="176"/>
    </location>
</feature>
<dbReference type="PANTHER" id="PTHR13124:SF12">
    <property type="entry name" value="LARGE RIBOSOMAL SUBUNIT PROTEIN ML46"/>
    <property type="match status" value="1"/>
</dbReference>
<name>A0A1Y1JLR4_PLAGO</name>
<evidence type="ECO:0000256" key="1">
    <source>
        <dbReference type="SAM" id="MobiDB-lite"/>
    </source>
</evidence>
<reference evidence="3" key="1">
    <citation type="submission" date="2017-04" db="EMBL/GenBank/DDBJ databases">
        <title>Plasmodium gonderi genome.</title>
        <authorList>
            <person name="Arisue N."/>
            <person name="Honma H."/>
            <person name="Kawai S."/>
            <person name="Tougan T."/>
            <person name="Tanabe K."/>
            <person name="Horii T."/>
        </authorList>
    </citation>
    <scope>NUCLEOTIDE SEQUENCE [LARGE SCALE GENOMIC DNA]</scope>
    <source>
        <strain evidence="3">ATCC 30045</strain>
    </source>
</reference>
<dbReference type="AlphaFoldDB" id="A0A1Y1JLR4"/>